<dbReference type="EMBL" id="CP001600">
    <property type="protein sequence ID" value="ACR68572.1"/>
    <property type="molecule type" value="Genomic_DNA"/>
</dbReference>
<evidence type="ECO:0000313" key="2">
    <source>
        <dbReference type="Proteomes" id="UP000001485"/>
    </source>
</evidence>
<organism evidence="1 2">
    <name type="scientific">Edwardsiella ictaluri (strain 93-146)</name>
    <dbReference type="NCBI Taxonomy" id="634503"/>
    <lineage>
        <taxon>Bacteria</taxon>
        <taxon>Pseudomonadati</taxon>
        <taxon>Pseudomonadota</taxon>
        <taxon>Gammaproteobacteria</taxon>
        <taxon>Enterobacterales</taxon>
        <taxon>Hafniaceae</taxon>
        <taxon>Edwardsiella</taxon>
    </lineage>
</organism>
<protein>
    <submittedName>
        <fullName evidence="1">Uncharacterized protein</fullName>
    </submittedName>
</protein>
<accession>C5BD77</accession>
<dbReference type="AlphaFoldDB" id="C5BD77"/>
<proteinExistence type="predicted"/>
<name>C5BD77_EDWI9</name>
<sequence length="39" mass="4310">MGMAWRQGKVENIGFIPQNSVLLRRPPGVSCVDAGKYHP</sequence>
<reference evidence="2" key="1">
    <citation type="submission" date="2009-03" db="EMBL/GenBank/DDBJ databases">
        <title>Complete genome sequence of Edwardsiella ictaluri 93-146.</title>
        <authorList>
            <person name="Williams M.L."/>
            <person name="Gillaspy A.F."/>
            <person name="Dyer D.W."/>
            <person name="Thune R.L."/>
            <person name="Waldbieser G.C."/>
            <person name="Schuster S.C."/>
            <person name="Gipson J."/>
            <person name="Zaitshik J."/>
            <person name="Landry C."/>
            <person name="Lawrence M.L."/>
        </authorList>
    </citation>
    <scope>NUCLEOTIDE SEQUENCE [LARGE SCALE GENOMIC DNA]</scope>
    <source>
        <strain evidence="2">93-146</strain>
    </source>
</reference>
<reference evidence="1 2" key="2">
    <citation type="journal article" date="2012" name="J. Bacteriol.">
        <title>Genome Sequence of Edwardsiella ictaluri 93-146, a Strain Associated with a Natural Channel Catfish Outbreak of Enteric Septicemia of Catfish.</title>
        <authorList>
            <person name="Williams M.L."/>
            <person name="Gillaspy A.F."/>
            <person name="Dyer D.W."/>
            <person name="Thune R.L."/>
            <person name="Waldbieser G.C."/>
            <person name="Schuster S.C."/>
            <person name="Gipson J."/>
            <person name="Zaitshik J."/>
            <person name="Landry C."/>
            <person name="Banes M.M."/>
            <person name="Lawrence M.L."/>
        </authorList>
    </citation>
    <scope>NUCLEOTIDE SEQUENCE [LARGE SCALE GENOMIC DNA]</scope>
    <source>
        <strain evidence="1 2">93-146</strain>
    </source>
</reference>
<gene>
    <name evidence="1" type="ordered locus">NT01EI_1382</name>
</gene>
<dbReference type="Proteomes" id="UP000001485">
    <property type="component" value="Chromosome"/>
</dbReference>
<evidence type="ECO:0000313" key="1">
    <source>
        <dbReference type="EMBL" id="ACR68572.1"/>
    </source>
</evidence>
<dbReference type="HOGENOM" id="CLU_3308744_0_0_6"/>
<dbReference type="KEGG" id="eic:NT01EI_1382"/>